<feature type="compositionally biased region" description="Basic and acidic residues" evidence="1">
    <location>
        <begin position="34"/>
        <end position="44"/>
    </location>
</feature>
<dbReference type="Proteomes" id="UP000433532">
    <property type="component" value="Unassembled WGS sequence"/>
</dbReference>
<sequence length="88" mass="9597">MNKERRKRIEEASAKIAEAEAALQAAQEIIQEVRDGEESARENLPESLQDGERGQAMQEAIDALDSALSEIEGVDLSEISSQLETAAQ</sequence>
<reference evidence="2 3" key="1">
    <citation type="submission" date="2019-11" db="EMBL/GenBank/DDBJ databases">
        <title>Genomes of ocular Pseudomonas aeruginosa isolates.</title>
        <authorList>
            <person name="Khan M."/>
            <person name="Rice S.A."/>
            <person name="Willcox M.D.P."/>
            <person name="Stapleton F."/>
        </authorList>
    </citation>
    <scope>NUCLEOTIDE SEQUENCE [LARGE SCALE GENOMIC DNA]</scope>
    <source>
        <strain evidence="2 3">PA221</strain>
    </source>
</reference>
<organism evidence="2 3">
    <name type="scientific">Pseudomonas aeruginosa</name>
    <dbReference type="NCBI Taxonomy" id="287"/>
    <lineage>
        <taxon>Bacteria</taxon>
        <taxon>Pseudomonadati</taxon>
        <taxon>Pseudomonadota</taxon>
        <taxon>Gammaproteobacteria</taxon>
        <taxon>Pseudomonadales</taxon>
        <taxon>Pseudomonadaceae</taxon>
        <taxon>Pseudomonas</taxon>
    </lineage>
</organism>
<proteinExistence type="predicted"/>
<comment type="caution">
    <text evidence="2">The sequence shown here is derived from an EMBL/GenBank/DDBJ whole genome shotgun (WGS) entry which is preliminary data.</text>
</comment>
<protein>
    <submittedName>
        <fullName evidence="2">Uncharacterized protein</fullName>
    </submittedName>
</protein>
<dbReference type="AlphaFoldDB" id="A0A844NUY8"/>
<evidence type="ECO:0000256" key="1">
    <source>
        <dbReference type="SAM" id="MobiDB-lite"/>
    </source>
</evidence>
<feature type="region of interest" description="Disordered" evidence="1">
    <location>
        <begin position="34"/>
        <end position="54"/>
    </location>
</feature>
<dbReference type="RefSeq" id="WP_021264346.1">
    <property type="nucleotide sequence ID" value="NZ_AP017302.1"/>
</dbReference>
<accession>A0A844NUY8</accession>
<evidence type="ECO:0000313" key="3">
    <source>
        <dbReference type="Proteomes" id="UP000433532"/>
    </source>
</evidence>
<name>A0A844NUY8_PSEAI</name>
<gene>
    <name evidence="2" type="ORF">GNQ48_31125</name>
</gene>
<evidence type="ECO:0000313" key="2">
    <source>
        <dbReference type="EMBL" id="MUI39440.1"/>
    </source>
</evidence>
<dbReference type="EMBL" id="WOAD01000058">
    <property type="protein sequence ID" value="MUI39440.1"/>
    <property type="molecule type" value="Genomic_DNA"/>
</dbReference>